<sequence>MKWTSEDMDMYLKAKEYVDTIVLPLYPIALDDRIKKTVEMTEFIHLLTVQLERQFRGRLIMLPGFNYLKSANGEDVLEDLLKWEKEFLSKGFKHIIYLTSDSDWKLIEAKMTGSLLWLPTIPLQQMDQQYRNTILKDQLQQLITLFVQKWEKQE</sequence>
<protein>
    <submittedName>
        <fullName evidence="1">DUF2487 family protein</fullName>
    </submittedName>
</protein>
<dbReference type="Pfam" id="PF10673">
    <property type="entry name" value="DUF2487"/>
    <property type="match status" value="1"/>
</dbReference>
<name>A0A5J5HUA2_9BACI</name>
<gene>
    <name evidence="1" type="ORF">F4V44_09585</name>
</gene>
<dbReference type="OrthoDB" id="2678750at2"/>
<dbReference type="Proteomes" id="UP000326671">
    <property type="component" value="Unassembled WGS sequence"/>
</dbReference>
<evidence type="ECO:0000313" key="1">
    <source>
        <dbReference type="EMBL" id="KAA9026116.1"/>
    </source>
</evidence>
<accession>A0A5J5HUA2</accession>
<dbReference type="InterPro" id="IPR019615">
    <property type="entry name" value="DUF2487"/>
</dbReference>
<comment type="caution">
    <text evidence="1">The sequence shown here is derived from an EMBL/GenBank/DDBJ whole genome shotgun (WGS) entry which is preliminary data.</text>
</comment>
<proteinExistence type="predicted"/>
<dbReference type="EMBL" id="VYKL01000015">
    <property type="protein sequence ID" value="KAA9026116.1"/>
    <property type="molecule type" value="Genomic_DNA"/>
</dbReference>
<reference evidence="1 2" key="1">
    <citation type="submission" date="2019-09" db="EMBL/GenBank/DDBJ databases">
        <title>Whole genome sequences of isolates from the Mars Exploration Rovers.</title>
        <authorList>
            <person name="Seuylemezian A."/>
            <person name="Vaishampayan P."/>
        </authorList>
    </citation>
    <scope>NUCLEOTIDE SEQUENCE [LARGE SCALE GENOMIC DNA]</scope>
    <source>
        <strain evidence="1 2">MER_TA_151</strain>
    </source>
</reference>
<dbReference type="RefSeq" id="WP_150439766.1">
    <property type="nucleotide sequence ID" value="NZ_VYKL01000015.1"/>
</dbReference>
<dbReference type="AlphaFoldDB" id="A0A5J5HUA2"/>
<evidence type="ECO:0000313" key="2">
    <source>
        <dbReference type="Proteomes" id="UP000326671"/>
    </source>
</evidence>
<keyword evidence="2" id="KW-1185">Reference proteome</keyword>
<organism evidence="1 2">
    <name type="scientific">Niallia endozanthoxylica</name>
    <dbReference type="NCBI Taxonomy" id="2036016"/>
    <lineage>
        <taxon>Bacteria</taxon>
        <taxon>Bacillati</taxon>
        <taxon>Bacillota</taxon>
        <taxon>Bacilli</taxon>
        <taxon>Bacillales</taxon>
        <taxon>Bacillaceae</taxon>
        <taxon>Niallia</taxon>
    </lineage>
</organism>